<dbReference type="STRING" id="1423746.FD27_GL001408"/>
<sequence length="78" mass="8585">MFEMEKVMMKLGGLTCPSCLTKIQKSVEMTDGTADVKVLFNAGKVKFNLDSLVTSPDVVQNNIEKLGYTVQGIKTKEI</sequence>
<feature type="domain" description="HMA" evidence="2">
    <location>
        <begin position="5"/>
        <end position="71"/>
    </location>
</feature>
<keyword evidence="1" id="KW-0479">Metal-binding</keyword>
<accession>A0A0R1P815</accession>
<evidence type="ECO:0000256" key="1">
    <source>
        <dbReference type="ARBA" id="ARBA00022723"/>
    </source>
</evidence>
<evidence type="ECO:0000313" key="3">
    <source>
        <dbReference type="EMBL" id="KRL26021.1"/>
    </source>
</evidence>
<dbReference type="Proteomes" id="UP000051445">
    <property type="component" value="Unassembled WGS sequence"/>
</dbReference>
<dbReference type="SUPFAM" id="SSF55008">
    <property type="entry name" value="HMA, heavy metal-associated domain"/>
    <property type="match status" value="1"/>
</dbReference>
<dbReference type="InterPro" id="IPR036163">
    <property type="entry name" value="HMA_dom_sf"/>
</dbReference>
<dbReference type="EMBL" id="AZER01000025">
    <property type="protein sequence ID" value="KRL26021.1"/>
    <property type="molecule type" value="Genomic_DNA"/>
</dbReference>
<dbReference type="InterPro" id="IPR006121">
    <property type="entry name" value="HMA_dom"/>
</dbReference>
<keyword evidence="4" id="KW-1185">Reference proteome</keyword>
<organism evidence="3 4">
    <name type="scientific">Limosilactobacillus frumenti DSM 13145</name>
    <dbReference type="NCBI Taxonomy" id="1423746"/>
    <lineage>
        <taxon>Bacteria</taxon>
        <taxon>Bacillati</taxon>
        <taxon>Bacillota</taxon>
        <taxon>Bacilli</taxon>
        <taxon>Lactobacillales</taxon>
        <taxon>Lactobacillaceae</taxon>
        <taxon>Limosilactobacillus</taxon>
    </lineage>
</organism>
<evidence type="ECO:0000313" key="4">
    <source>
        <dbReference type="Proteomes" id="UP000051445"/>
    </source>
</evidence>
<evidence type="ECO:0000259" key="2">
    <source>
        <dbReference type="PROSITE" id="PS50846"/>
    </source>
</evidence>
<gene>
    <name evidence="3" type="ORF">FD27_GL001408</name>
</gene>
<dbReference type="PATRIC" id="fig|1423746.3.peg.1438"/>
<protein>
    <recommendedName>
        <fullName evidence="2">HMA domain-containing protein</fullName>
    </recommendedName>
</protein>
<proteinExistence type="predicted"/>
<comment type="caution">
    <text evidence="3">The sequence shown here is derived from an EMBL/GenBank/DDBJ whole genome shotgun (WGS) entry which is preliminary data.</text>
</comment>
<dbReference type="GO" id="GO:0046872">
    <property type="term" value="F:metal ion binding"/>
    <property type="evidence" value="ECO:0007669"/>
    <property type="project" value="UniProtKB-KW"/>
</dbReference>
<name>A0A0R1P815_9LACO</name>
<dbReference type="CDD" id="cd00371">
    <property type="entry name" value="HMA"/>
    <property type="match status" value="1"/>
</dbReference>
<reference evidence="3 4" key="1">
    <citation type="journal article" date="2015" name="Genome Announc.">
        <title>Expanding the biotechnology potential of lactobacilli through comparative genomics of 213 strains and associated genera.</title>
        <authorList>
            <person name="Sun Z."/>
            <person name="Harris H.M."/>
            <person name="McCann A."/>
            <person name="Guo C."/>
            <person name="Argimon S."/>
            <person name="Zhang W."/>
            <person name="Yang X."/>
            <person name="Jeffery I.B."/>
            <person name="Cooney J.C."/>
            <person name="Kagawa T.F."/>
            <person name="Liu W."/>
            <person name="Song Y."/>
            <person name="Salvetti E."/>
            <person name="Wrobel A."/>
            <person name="Rasinkangas P."/>
            <person name="Parkhill J."/>
            <person name="Rea M.C."/>
            <person name="O'Sullivan O."/>
            <person name="Ritari J."/>
            <person name="Douillard F.P."/>
            <person name="Paul Ross R."/>
            <person name="Yang R."/>
            <person name="Briner A.E."/>
            <person name="Felis G.E."/>
            <person name="de Vos W.M."/>
            <person name="Barrangou R."/>
            <person name="Klaenhammer T.R."/>
            <person name="Caufield P.W."/>
            <person name="Cui Y."/>
            <person name="Zhang H."/>
            <person name="O'Toole P.W."/>
        </authorList>
    </citation>
    <scope>NUCLEOTIDE SEQUENCE [LARGE SCALE GENOMIC DNA]</scope>
    <source>
        <strain evidence="3 4">DSM 13145</strain>
    </source>
</reference>
<dbReference type="InterPro" id="IPR017969">
    <property type="entry name" value="Heavy-metal-associated_CS"/>
</dbReference>
<dbReference type="PROSITE" id="PS01047">
    <property type="entry name" value="HMA_1"/>
    <property type="match status" value="1"/>
</dbReference>
<dbReference type="Pfam" id="PF00403">
    <property type="entry name" value="HMA"/>
    <property type="match status" value="1"/>
</dbReference>
<dbReference type="Gene3D" id="3.30.70.100">
    <property type="match status" value="1"/>
</dbReference>
<dbReference type="AlphaFoldDB" id="A0A0R1P815"/>
<dbReference type="PROSITE" id="PS50846">
    <property type="entry name" value="HMA_2"/>
    <property type="match status" value="1"/>
</dbReference>